<dbReference type="InterPro" id="IPR010819">
    <property type="entry name" value="AGE/CE"/>
</dbReference>
<dbReference type="InterPro" id="IPR008928">
    <property type="entry name" value="6-hairpin_glycosidase_sf"/>
</dbReference>
<dbReference type="Gene3D" id="1.50.10.10">
    <property type="match status" value="1"/>
</dbReference>
<gene>
    <name evidence="3" type="ORF">GMBLW1_20230</name>
</gene>
<dbReference type="InParanoid" id="A0A6C2YKN2"/>
<sequence>MQWLSPAHRAALATEYRRHLLDDVIPFWLRHGMDSQQGGYFTALDRDGAVVDTDKSIWFQGRGAWMFATLANTVEPRREWLDAARSGIDFLQRFGRDSSGKYHFTVTRDGRPLRMRRYAFSESFAAIAFAAYARASGDESFADHAHEAFAAYLRYAFDPAQSLPQFPAKINPQTRPMLGIGPLMIGIATAQELRANLGDRIIAGRSCTQWIDHWIDSIATRFLNREHEALLEVVAPDGSVIDHFDGRMLNPGHALECAWFVLQEARQRDRADYRQLGLTILDWMWRRGWDCEYGGIFYFRDLRGLPVQEYWQDMKFWWPHCEAIIATLLAFEMTGESRYAEWHRAVHEWSFRHFADAEFGEWYGYLHRDGRISTPLKGSMWKGPFHLPRMLWYCWRLLEPRG</sequence>
<dbReference type="Pfam" id="PF07221">
    <property type="entry name" value="GlcNAc_2-epim"/>
    <property type="match status" value="1"/>
</dbReference>
<reference evidence="3" key="1">
    <citation type="submission" date="2019-04" db="EMBL/GenBank/DDBJ databases">
        <authorList>
            <consortium name="Science for Life Laboratories"/>
        </authorList>
    </citation>
    <scope>NUCLEOTIDE SEQUENCE</scope>
    <source>
        <strain evidence="3">MBLW1</strain>
    </source>
</reference>
<evidence type="ECO:0000256" key="1">
    <source>
        <dbReference type="ARBA" id="ARBA00008558"/>
    </source>
</evidence>
<dbReference type="AlphaFoldDB" id="A0A6C2YKN2"/>
<dbReference type="PANTHER" id="PTHR15108">
    <property type="entry name" value="N-ACYLGLUCOSAMINE-2-EPIMERASE"/>
    <property type="match status" value="1"/>
</dbReference>
<evidence type="ECO:0000256" key="2">
    <source>
        <dbReference type="ARBA" id="ARBA00023235"/>
    </source>
</evidence>
<protein>
    <recommendedName>
        <fullName evidence="5">N-acylglucosamine 2-epimerase</fullName>
    </recommendedName>
</protein>
<dbReference type="GO" id="GO:0016853">
    <property type="term" value="F:isomerase activity"/>
    <property type="evidence" value="ECO:0007669"/>
    <property type="project" value="UniProtKB-KW"/>
</dbReference>
<accession>A0A6C2YKN2</accession>
<dbReference type="FunFam" id="1.50.10.10:FF:000021">
    <property type="entry name" value="N-acylglucosamine 2-epimerase"/>
    <property type="match status" value="1"/>
</dbReference>
<evidence type="ECO:0000313" key="4">
    <source>
        <dbReference type="Proteomes" id="UP000464378"/>
    </source>
</evidence>
<dbReference type="EMBL" id="LR593887">
    <property type="protein sequence ID" value="VTR99899.1"/>
    <property type="molecule type" value="Genomic_DNA"/>
</dbReference>
<dbReference type="GO" id="GO:0005975">
    <property type="term" value="P:carbohydrate metabolic process"/>
    <property type="evidence" value="ECO:0007669"/>
    <property type="project" value="InterPro"/>
</dbReference>
<keyword evidence="2" id="KW-0413">Isomerase</keyword>
<dbReference type="RefSeq" id="WP_162657171.1">
    <property type="nucleotide sequence ID" value="NZ_LR593887.1"/>
</dbReference>
<dbReference type="InterPro" id="IPR012341">
    <property type="entry name" value="6hp_glycosidase-like_sf"/>
</dbReference>
<evidence type="ECO:0008006" key="5">
    <source>
        <dbReference type="Google" id="ProtNLM"/>
    </source>
</evidence>
<dbReference type="KEGG" id="tim:GMBLW1_20230"/>
<name>A0A6C2YKN2_9BACT</name>
<comment type="similarity">
    <text evidence="1">Belongs to the N-acylglucosamine 2-epimerase family.</text>
</comment>
<organism evidence="3">
    <name type="scientific">Tuwongella immobilis</name>
    <dbReference type="NCBI Taxonomy" id="692036"/>
    <lineage>
        <taxon>Bacteria</taxon>
        <taxon>Pseudomonadati</taxon>
        <taxon>Planctomycetota</taxon>
        <taxon>Planctomycetia</taxon>
        <taxon>Gemmatales</taxon>
        <taxon>Gemmataceae</taxon>
        <taxon>Tuwongella</taxon>
    </lineage>
</organism>
<proteinExistence type="inferred from homology"/>
<dbReference type="Proteomes" id="UP000464378">
    <property type="component" value="Chromosome"/>
</dbReference>
<dbReference type="EMBL" id="LR586016">
    <property type="protein sequence ID" value="VIP01937.1"/>
    <property type="molecule type" value="Genomic_DNA"/>
</dbReference>
<dbReference type="SUPFAM" id="SSF48208">
    <property type="entry name" value="Six-hairpin glycosidases"/>
    <property type="match status" value="1"/>
</dbReference>
<keyword evidence="4" id="KW-1185">Reference proteome</keyword>
<evidence type="ECO:0000313" key="3">
    <source>
        <dbReference type="EMBL" id="VIP01937.1"/>
    </source>
</evidence>